<feature type="short sequence motif" description="DGA/G" evidence="4">
    <location>
        <begin position="281"/>
        <end position="283"/>
    </location>
</feature>
<dbReference type="Gene3D" id="3.40.1090.10">
    <property type="entry name" value="Cytosolic phospholipase A2 catalytic domain"/>
    <property type="match status" value="1"/>
</dbReference>
<dbReference type="Proteomes" id="UP000186341">
    <property type="component" value="Unassembled WGS sequence"/>
</dbReference>
<dbReference type="PROSITE" id="PS51635">
    <property type="entry name" value="PNPLA"/>
    <property type="match status" value="1"/>
</dbReference>
<evidence type="ECO:0000256" key="4">
    <source>
        <dbReference type="PROSITE-ProRule" id="PRU01161"/>
    </source>
</evidence>
<accession>A0A1U7NI23</accession>
<dbReference type="GO" id="GO:0016787">
    <property type="term" value="F:hydrolase activity"/>
    <property type="evidence" value="ECO:0007669"/>
    <property type="project" value="UniProtKB-UniRule"/>
</dbReference>
<keyword evidence="2 4" id="KW-0442">Lipid degradation</keyword>
<sequence length="542" mass="62110">MSLNRNQKDSSENPFDNDDLSNPDLDDLRKTSLDLTDGSGLDAQYEKQLLEKQTSAQKEESSEESSVLKPSDQLDRREENFKNQKNDNLKNIESGKNLSIDEPKKPQKGLVLGGGGAKGCYHVGAWEAFRELGIRFDAVTGTSIGALVGAFYVQQDIHPVVDFVLGMKPTEIAEELPYMPSTVREKIHGSKTMIEFLIKYMDDKMDITPLKKHFDNIFNYESFKNSPIDYACMTYNDTLQEGEAFTKDQITRENARSIIMASAACYPAFPKVEIGDQVYMDGGYADNVPVELLLKIQPEADVRVVIDIHNPTDPKPPTAQVEMKLIQPLINPGNSLDFSERHALSLYHQGYLETMKYYDRFPGYLFTFTLDDWPLMQVVEKYLDTQMEQKEVVIPLSDQIENLSLSSLLGYRPFPLENRFSENYRYGKMIEALGLLARMEPVALYSYKVYLIEMTRRLSELTVTKTNESDYRMIEVLSNLKREELPALLHRLLVRNQGKFPSTIEMMKDRFPVSYALAYTWYFIEELTRNLQDNSDSQEKSS</sequence>
<organism evidence="7 8">
    <name type="scientific">Ileibacterium valens</name>
    <dbReference type="NCBI Taxonomy" id="1862668"/>
    <lineage>
        <taxon>Bacteria</taxon>
        <taxon>Bacillati</taxon>
        <taxon>Bacillota</taxon>
        <taxon>Erysipelotrichia</taxon>
        <taxon>Erysipelotrichales</taxon>
        <taxon>Erysipelotrichaceae</taxon>
        <taxon>Ileibacterium</taxon>
    </lineage>
</organism>
<keyword evidence="8" id="KW-1185">Reference proteome</keyword>
<evidence type="ECO:0000256" key="1">
    <source>
        <dbReference type="ARBA" id="ARBA00022801"/>
    </source>
</evidence>
<dbReference type="RefSeq" id="WP_075818147.1">
    <property type="nucleotide sequence ID" value="NZ_CAJUTZ010000085.1"/>
</dbReference>
<dbReference type="OrthoDB" id="9770965at2"/>
<evidence type="ECO:0000256" key="3">
    <source>
        <dbReference type="ARBA" id="ARBA00023098"/>
    </source>
</evidence>
<dbReference type="GeneID" id="82202132"/>
<feature type="short sequence motif" description="GXGXXG" evidence="4">
    <location>
        <begin position="114"/>
        <end position="119"/>
    </location>
</feature>
<dbReference type="AlphaFoldDB" id="A0A1U7NI23"/>
<dbReference type="PANTHER" id="PTHR14226">
    <property type="entry name" value="NEUROPATHY TARGET ESTERASE/SWISS CHEESE D.MELANOGASTER"/>
    <property type="match status" value="1"/>
</dbReference>
<name>A0A1U7NI23_9FIRM</name>
<feature type="compositionally biased region" description="Acidic residues" evidence="5">
    <location>
        <begin position="15"/>
        <end position="25"/>
    </location>
</feature>
<feature type="compositionally biased region" description="Basic and acidic residues" evidence="5">
    <location>
        <begin position="1"/>
        <end position="11"/>
    </location>
</feature>
<feature type="domain" description="PNPLA" evidence="6">
    <location>
        <begin position="110"/>
        <end position="294"/>
    </location>
</feature>
<dbReference type="GO" id="GO:0016042">
    <property type="term" value="P:lipid catabolic process"/>
    <property type="evidence" value="ECO:0007669"/>
    <property type="project" value="UniProtKB-UniRule"/>
</dbReference>
<feature type="active site" description="Nucleophile" evidence="4">
    <location>
        <position position="143"/>
    </location>
</feature>
<keyword evidence="3 4" id="KW-0443">Lipid metabolism</keyword>
<feature type="active site" description="Proton acceptor" evidence="4">
    <location>
        <position position="281"/>
    </location>
</feature>
<evidence type="ECO:0000259" key="6">
    <source>
        <dbReference type="PROSITE" id="PS51635"/>
    </source>
</evidence>
<protein>
    <recommendedName>
        <fullName evidence="6">PNPLA domain-containing protein</fullName>
    </recommendedName>
</protein>
<feature type="short sequence motif" description="GXSXG" evidence="4">
    <location>
        <begin position="141"/>
        <end position="145"/>
    </location>
</feature>
<evidence type="ECO:0000313" key="7">
    <source>
        <dbReference type="EMBL" id="OLU41777.1"/>
    </source>
</evidence>
<feature type="region of interest" description="Disordered" evidence="5">
    <location>
        <begin position="1"/>
        <end position="104"/>
    </location>
</feature>
<evidence type="ECO:0000313" key="8">
    <source>
        <dbReference type="Proteomes" id="UP000186341"/>
    </source>
</evidence>
<proteinExistence type="predicted"/>
<dbReference type="SUPFAM" id="SSF52151">
    <property type="entry name" value="FabD/lysophospholipase-like"/>
    <property type="match status" value="1"/>
</dbReference>
<feature type="compositionally biased region" description="Basic and acidic residues" evidence="5">
    <location>
        <begin position="72"/>
        <end position="90"/>
    </location>
</feature>
<dbReference type="Pfam" id="PF01734">
    <property type="entry name" value="Patatin"/>
    <property type="match status" value="1"/>
</dbReference>
<evidence type="ECO:0000256" key="5">
    <source>
        <dbReference type="SAM" id="MobiDB-lite"/>
    </source>
</evidence>
<gene>
    <name evidence="7" type="ORF">BO222_02640</name>
</gene>
<dbReference type="InterPro" id="IPR016035">
    <property type="entry name" value="Acyl_Trfase/lysoPLipase"/>
</dbReference>
<comment type="caution">
    <text evidence="7">The sequence shown here is derived from an EMBL/GenBank/DDBJ whole genome shotgun (WGS) entry which is preliminary data.</text>
</comment>
<keyword evidence="1 4" id="KW-0378">Hydrolase</keyword>
<reference evidence="7 8" key="1">
    <citation type="submission" date="2016-11" db="EMBL/GenBank/DDBJ databases">
        <title>Description of two novel members of the family Erysipelotrichaceae: Ileibacterium lipovorans gen. nov., sp. nov. and Dubosiella newyorkensis, gen. nov., sp. nov.</title>
        <authorList>
            <person name="Cox L.M."/>
            <person name="Sohn J."/>
            <person name="Tyrrell K.L."/>
            <person name="Citron D.M."/>
            <person name="Lawson P.A."/>
            <person name="Patel N.B."/>
            <person name="Iizumi T."/>
            <person name="Perez-Perez G.I."/>
            <person name="Goldstein E.J."/>
            <person name="Blaser M.J."/>
        </authorList>
    </citation>
    <scope>NUCLEOTIDE SEQUENCE [LARGE SCALE GENOMIC DNA]</scope>
    <source>
        <strain evidence="7 8">NYU-BL-A3</strain>
    </source>
</reference>
<dbReference type="PANTHER" id="PTHR14226:SF29">
    <property type="entry name" value="NEUROPATHY TARGET ESTERASE SWS"/>
    <property type="match status" value="1"/>
</dbReference>
<dbReference type="EMBL" id="MPJW01000075">
    <property type="protein sequence ID" value="OLU41777.1"/>
    <property type="molecule type" value="Genomic_DNA"/>
</dbReference>
<dbReference type="InterPro" id="IPR050301">
    <property type="entry name" value="NTE"/>
</dbReference>
<dbReference type="CDD" id="cd07209">
    <property type="entry name" value="Pat_hypo_Ecoli_Z1214_like"/>
    <property type="match status" value="1"/>
</dbReference>
<dbReference type="InterPro" id="IPR002641">
    <property type="entry name" value="PNPLA_dom"/>
</dbReference>
<evidence type="ECO:0000256" key="2">
    <source>
        <dbReference type="ARBA" id="ARBA00022963"/>
    </source>
</evidence>